<reference evidence="2" key="1">
    <citation type="submission" date="2020-03" db="EMBL/GenBank/DDBJ databases">
        <title>Genome of Pelagibius litoralis DSM 21314T.</title>
        <authorList>
            <person name="Wang G."/>
        </authorList>
    </citation>
    <scope>NUCLEOTIDE SEQUENCE</scope>
    <source>
        <strain evidence="2">DSM 21314</strain>
    </source>
</reference>
<keyword evidence="3" id="KW-1185">Reference proteome</keyword>
<organism evidence="2 3">
    <name type="scientific">Pelagibius litoralis</name>
    <dbReference type="NCBI Taxonomy" id="374515"/>
    <lineage>
        <taxon>Bacteria</taxon>
        <taxon>Pseudomonadati</taxon>
        <taxon>Pseudomonadota</taxon>
        <taxon>Alphaproteobacteria</taxon>
        <taxon>Rhodospirillales</taxon>
        <taxon>Rhodovibrionaceae</taxon>
        <taxon>Pelagibius</taxon>
    </lineage>
</organism>
<evidence type="ECO:0000313" key="2">
    <source>
        <dbReference type="EMBL" id="NIA67090.1"/>
    </source>
</evidence>
<dbReference type="RefSeq" id="WP_167220378.1">
    <property type="nucleotide sequence ID" value="NZ_JAAQPH010000001.1"/>
</dbReference>
<dbReference type="EMBL" id="JAAQPH010000001">
    <property type="protein sequence ID" value="NIA67090.1"/>
    <property type="molecule type" value="Genomic_DNA"/>
</dbReference>
<comment type="caution">
    <text evidence="2">The sequence shown here is derived from an EMBL/GenBank/DDBJ whole genome shotgun (WGS) entry which is preliminary data.</text>
</comment>
<dbReference type="Proteomes" id="UP000761264">
    <property type="component" value="Unassembled WGS sequence"/>
</dbReference>
<accession>A0A967C2I4</accession>
<feature type="region of interest" description="Disordered" evidence="1">
    <location>
        <begin position="1"/>
        <end position="35"/>
    </location>
</feature>
<protein>
    <submittedName>
        <fullName evidence="2">Uncharacterized protein</fullName>
    </submittedName>
</protein>
<sequence length="87" mass="9782">MRTQSTKKVSQGAETAALPSDADTARPGKKPLHVNKSSRLLCWKTNLFQSLGRELHALHRQQQERAFMATSHGVNYRDDAVRISTLH</sequence>
<proteinExistence type="predicted"/>
<feature type="compositionally biased region" description="Polar residues" evidence="1">
    <location>
        <begin position="1"/>
        <end position="13"/>
    </location>
</feature>
<evidence type="ECO:0000313" key="3">
    <source>
        <dbReference type="Proteomes" id="UP000761264"/>
    </source>
</evidence>
<dbReference type="AlphaFoldDB" id="A0A967C2I4"/>
<evidence type="ECO:0000256" key="1">
    <source>
        <dbReference type="SAM" id="MobiDB-lite"/>
    </source>
</evidence>
<gene>
    <name evidence="2" type="ORF">HBA54_00625</name>
</gene>
<name>A0A967C2I4_9PROT</name>